<keyword evidence="7" id="KW-0862">Zinc</keyword>
<evidence type="ECO:0000256" key="2">
    <source>
        <dbReference type="ARBA" id="ARBA00022694"/>
    </source>
</evidence>
<keyword evidence="5" id="KW-0255">Endonuclease</keyword>
<evidence type="ECO:0000256" key="5">
    <source>
        <dbReference type="ARBA" id="ARBA00022759"/>
    </source>
</evidence>
<dbReference type="Pfam" id="PF04032">
    <property type="entry name" value="Rpr2"/>
    <property type="match status" value="1"/>
</dbReference>
<name>C7DIE0_MICA2</name>
<dbReference type="GO" id="GO:0001682">
    <property type="term" value="P:tRNA 5'-leader removal"/>
    <property type="evidence" value="ECO:0007669"/>
    <property type="project" value="InterPro"/>
</dbReference>
<keyword evidence="9" id="KW-1185">Reference proteome</keyword>
<keyword evidence="1" id="KW-0963">Cytoplasm</keyword>
<dbReference type="PIRSF" id="PIRSF004878">
    <property type="entry name" value="RNase_P_4"/>
    <property type="match status" value="1"/>
</dbReference>
<dbReference type="AlphaFoldDB" id="C7DIE0"/>
<dbReference type="EMBL" id="GG697241">
    <property type="protein sequence ID" value="EET89714.1"/>
    <property type="molecule type" value="Genomic_DNA"/>
</dbReference>
<dbReference type="GO" id="GO:0004519">
    <property type="term" value="F:endonuclease activity"/>
    <property type="evidence" value="ECO:0007669"/>
    <property type="project" value="UniProtKB-KW"/>
</dbReference>
<dbReference type="Proteomes" id="UP000332487">
    <property type="component" value="Unassembled WGS sequence"/>
</dbReference>
<evidence type="ECO:0000256" key="1">
    <source>
        <dbReference type="ARBA" id="ARBA00022490"/>
    </source>
</evidence>
<organism evidence="8 9">
    <name type="scientific">Candidatus Micrarchaeum acidiphilum ARMAN-2</name>
    <dbReference type="NCBI Taxonomy" id="425595"/>
    <lineage>
        <taxon>Archaea</taxon>
        <taxon>Candidatus Micrarchaeota</taxon>
        <taxon>Candidatus Micrarchaeia</taxon>
        <taxon>Candidatus Micrarchaeales</taxon>
        <taxon>Candidatus Micrarchaeaceae</taxon>
        <taxon>Candidatus Micrarchaeum</taxon>
    </lineage>
</organism>
<gene>
    <name evidence="8" type="ORF">UNLARM2_0832</name>
</gene>
<keyword evidence="4" id="KW-0479">Metal-binding</keyword>
<dbReference type="InterPro" id="IPR007175">
    <property type="entry name" value="Rpr2/Snm1/Rpp21"/>
</dbReference>
<evidence type="ECO:0000256" key="6">
    <source>
        <dbReference type="ARBA" id="ARBA00022801"/>
    </source>
</evidence>
<dbReference type="InterPro" id="IPR016432">
    <property type="entry name" value="RNP4"/>
</dbReference>
<evidence type="ECO:0000313" key="9">
    <source>
        <dbReference type="Proteomes" id="UP000332487"/>
    </source>
</evidence>
<evidence type="ECO:0000256" key="4">
    <source>
        <dbReference type="ARBA" id="ARBA00022723"/>
    </source>
</evidence>
<evidence type="ECO:0000313" key="8">
    <source>
        <dbReference type="EMBL" id="EET89714.1"/>
    </source>
</evidence>
<evidence type="ECO:0000256" key="7">
    <source>
        <dbReference type="ARBA" id="ARBA00022833"/>
    </source>
</evidence>
<proteinExistence type="predicted"/>
<accession>C7DIE0</accession>
<dbReference type="GO" id="GO:0030677">
    <property type="term" value="C:ribonuclease P complex"/>
    <property type="evidence" value="ECO:0007669"/>
    <property type="project" value="InterPro"/>
</dbReference>
<keyword evidence="2" id="KW-0819">tRNA processing</keyword>
<dbReference type="GO" id="GO:0046872">
    <property type="term" value="F:metal ion binding"/>
    <property type="evidence" value="ECO:0007669"/>
    <property type="project" value="UniProtKB-KW"/>
</dbReference>
<protein>
    <submittedName>
        <fullName evidence="8">RNAse P, Rpr2/Rpp21 subunit</fullName>
    </submittedName>
</protein>
<dbReference type="GO" id="GO:0016787">
    <property type="term" value="F:hydrolase activity"/>
    <property type="evidence" value="ECO:0007669"/>
    <property type="project" value="UniProtKB-KW"/>
</dbReference>
<dbReference type="PANTHER" id="PTHR14742:SF0">
    <property type="entry name" value="RIBONUCLEASE P PROTEIN SUBUNIT P21"/>
    <property type="match status" value="1"/>
</dbReference>
<keyword evidence="3" id="KW-0540">Nuclease</keyword>
<dbReference type="Gene3D" id="1.20.5.420">
    <property type="entry name" value="Immunoglobulin FC, subunit C"/>
    <property type="match status" value="1"/>
</dbReference>
<reference evidence="8 9" key="1">
    <citation type="journal article" date="2009" name="Genome Biol.">
        <title>Community-wide analysis of microbial genome sequence signatures.</title>
        <authorList>
            <person name="Dick G.J."/>
            <person name="Andersson A.F."/>
            <person name="Baker B.J."/>
            <person name="Simmons S.L."/>
            <person name="Thomas B.C."/>
            <person name="Yelton A.P."/>
            <person name="Banfield J.F."/>
        </authorList>
    </citation>
    <scope>NUCLEOTIDE SEQUENCE [LARGE SCALE GENOMIC DNA]</scope>
    <source>
        <strain evidence="8">ARMAN-2</strain>
    </source>
</reference>
<dbReference type="PANTHER" id="PTHR14742">
    <property type="entry name" value="RIBONUCLEASE P SUBUNIT P21"/>
    <property type="match status" value="1"/>
</dbReference>
<sequence length="107" mass="12240">MRHPRALVSSIASQRIEILFGYAMQNFEDRKLSSAYVAHLERLSMHHRIRLPKRINDSICRKCHSVLVPGKTLSIRVIGKKRAFAYKCLNCGSAKLVSFEIATNKEK</sequence>
<reference evidence="8 9" key="2">
    <citation type="journal article" date="2010" name="Proc. Natl. Acad. Sci. U.S.A.">
        <title>Enigmatic, ultrasmall, uncultivated Archaea.</title>
        <authorList>
            <person name="Baker B.J."/>
            <person name="Comolli L.R."/>
            <person name="Dick G.J."/>
            <person name="Hauser L.J."/>
            <person name="Hyatt D."/>
            <person name="Dill B.D."/>
            <person name="Land M.L."/>
            <person name="Verberkmoes N.C."/>
            <person name="Hettich R.L."/>
            <person name="Banfield J.F."/>
        </authorList>
    </citation>
    <scope>NUCLEOTIDE SEQUENCE [LARGE SCALE GENOMIC DNA]</scope>
    <source>
        <strain evidence="8">ARMAN-2</strain>
    </source>
</reference>
<dbReference type="Gene3D" id="6.20.50.20">
    <property type="match status" value="1"/>
</dbReference>
<keyword evidence="6" id="KW-0378">Hydrolase</keyword>
<evidence type="ECO:0000256" key="3">
    <source>
        <dbReference type="ARBA" id="ARBA00022722"/>
    </source>
</evidence>